<dbReference type="PANTHER" id="PTHR42852">
    <property type="entry name" value="THIOL:DISULFIDE INTERCHANGE PROTEIN DSBE"/>
    <property type="match status" value="1"/>
</dbReference>
<evidence type="ECO:0000256" key="3">
    <source>
        <dbReference type="ARBA" id="ARBA00023157"/>
    </source>
</evidence>
<dbReference type="GO" id="GO:0016209">
    <property type="term" value="F:antioxidant activity"/>
    <property type="evidence" value="ECO:0007669"/>
    <property type="project" value="InterPro"/>
</dbReference>
<reference evidence="7 8" key="1">
    <citation type="submission" date="2020-02" db="EMBL/GenBank/DDBJ databases">
        <title>Draft genome sequence of two Spirosoma agri KCTC 52727 and Spirosoma terrae KCTC 52035.</title>
        <authorList>
            <person name="Rojas J."/>
            <person name="Ambika Manirajan B."/>
            <person name="Ratering S."/>
            <person name="Suarez C."/>
            <person name="Schnell S."/>
        </authorList>
    </citation>
    <scope>NUCLEOTIDE SEQUENCE [LARGE SCALE GENOMIC DNA]</scope>
    <source>
        <strain evidence="7 8">KCTC 52727</strain>
    </source>
</reference>
<proteinExistence type="predicted"/>
<feature type="domain" description="Thioredoxin" evidence="6">
    <location>
        <begin position="298"/>
        <end position="435"/>
    </location>
</feature>
<evidence type="ECO:0000256" key="2">
    <source>
        <dbReference type="ARBA" id="ARBA00022748"/>
    </source>
</evidence>
<dbReference type="GO" id="GO:0030313">
    <property type="term" value="C:cell envelope"/>
    <property type="evidence" value="ECO:0007669"/>
    <property type="project" value="UniProtKB-SubCell"/>
</dbReference>
<dbReference type="EMBL" id="JAAGNZ010000012">
    <property type="protein sequence ID" value="NEU70915.1"/>
    <property type="molecule type" value="Genomic_DNA"/>
</dbReference>
<protein>
    <submittedName>
        <fullName evidence="7">TlpA family protein disulfide reductase</fullName>
    </submittedName>
</protein>
<evidence type="ECO:0000259" key="6">
    <source>
        <dbReference type="PROSITE" id="PS51352"/>
    </source>
</evidence>
<evidence type="ECO:0000313" key="8">
    <source>
        <dbReference type="Proteomes" id="UP000477386"/>
    </source>
</evidence>
<dbReference type="AlphaFoldDB" id="A0A6M0IT78"/>
<dbReference type="RefSeq" id="WP_164044229.1">
    <property type="nucleotide sequence ID" value="NZ_JAAGNZ010000012.1"/>
</dbReference>
<dbReference type="InterPro" id="IPR050553">
    <property type="entry name" value="Thioredoxin_ResA/DsbE_sf"/>
</dbReference>
<keyword evidence="5" id="KW-0732">Signal</keyword>
<gene>
    <name evidence="7" type="ORF">GK091_28885</name>
</gene>
<keyword evidence="8" id="KW-1185">Reference proteome</keyword>
<comment type="subcellular location">
    <subcellularLocation>
        <location evidence="1">Cell envelope</location>
    </subcellularLocation>
</comment>
<evidence type="ECO:0000256" key="4">
    <source>
        <dbReference type="ARBA" id="ARBA00023284"/>
    </source>
</evidence>
<sequence>MRIYTLLIALLFYGPLPLQGQQTTTLINVPITTVNGYGPFGIAFSRFTPELNDGSNWSKMNLPVKGIPKHWTNVEKAMARINTWQLIYQNVLKGTVPRSWYVSYQQDRKLALNDAQFSKQPIKCYVYLLRGFDQTSGKWVVMVDTNNNLDFSDETPFEAEVIKPGTMPDNITDARLITYQSYQKGKIVTARIPLVVKRMGYDLFFCFPQYARASLRQADESIDLLITSGFAGLNYEEYTSIAQQPRWFWQTKIAADNLTELGDMITLGGRNYRNRGVNTYTNTLQLEALPTGYVDYSLRTGRPFRSFTAREFTTGNPISLTGLKGKYVYVDFWYTGCAPCVAAMPTLKKLYRSVDKNRFEFLGVVGADTPDRLRAFLKKHNVAWPHVFSTGKTGLVDQYHISKYPTSVLLDPDGNVVATDLSMEQLEAKLNELSN</sequence>
<evidence type="ECO:0000256" key="1">
    <source>
        <dbReference type="ARBA" id="ARBA00004196"/>
    </source>
</evidence>
<dbReference type="Gene3D" id="3.40.30.10">
    <property type="entry name" value="Glutaredoxin"/>
    <property type="match status" value="1"/>
</dbReference>
<name>A0A6M0IT78_9BACT</name>
<evidence type="ECO:0000256" key="5">
    <source>
        <dbReference type="SAM" id="SignalP"/>
    </source>
</evidence>
<dbReference type="PANTHER" id="PTHR42852:SF6">
    <property type="entry name" value="THIOL:DISULFIDE INTERCHANGE PROTEIN DSBE"/>
    <property type="match status" value="1"/>
</dbReference>
<dbReference type="GO" id="GO:0016491">
    <property type="term" value="F:oxidoreductase activity"/>
    <property type="evidence" value="ECO:0007669"/>
    <property type="project" value="InterPro"/>
</dbReference>
<dbReference type="Proteomes" id="UP000477386">
    <property type="component" value="Unassembled WGS sequence"/>
</dbReference>
<organism evidence="7 8">
    <name type="scientific">Spirosoma agri</name>
    <dbReference type="NCBI Taxonomy" id="1987381"/>
    <lineage>
        <taxon>Bacteria</taxon>
        <taxon>Pseudomonadati</taxon>
        <taxon>Bacteroidota</taxon>
        <taxon>Cytophagia</taxon>
        <taxon>Cytophagales</taxon>
        <taxon>Cytophagaceae</taxon>
        <taxon>Spirosoma</taxon>
    </lineage>
</organism>
<dbReference type="Pfam" id="PF00578">
    <property type="entry name" value="AhpC-TSA"/>
    <property type="match status" value="1"/>
</dbReference>
<dbReference type="SUPFAM" id="SSF52833">
    <property type="entry name" value="Thioredoxin-like"/>
    <property type="match status" value="1"/>
</dbReference>
<feature type="signal peptide" evidence="5">
    <location>
        <begin position="1"/>
        <end position="20"/>
    </location>
</feature>
<dbReference type="InterPro" id="IPR000866">
    <property type="entry name" value="AhpC/TSA"/>
</dbReference>
<dbReference type="PROSITE" id="PS51352">
    <property type="entry name" value="THIOREDOXIN_2"/>
    <property type="match status" value="1"/>
</dbReference>
<keyword evidence="4" id="KW-0676">Redox-active center</keyword>
<evidence type="ECO:0000313" key="7">
    <source>
        <dbReference type="EMBL" id="NEU70915.1"/>
    </source>
</evidence>
<comment type="caution">
    <text evidence="7">The sequence shown here is derived from an EMBL/GenBank/DDBJ whole genome shotgun (WGS) entry which is preliminary data.</text>
</comment>
<accession>A0A6M0IT78</accession>
<feature type="chain" id="PRO_5026735197" evidence="5">
    <location>
        <begin position="21"/>
        <end position="435"/>
    </location>
</feature>
<dbReference type="CDD" id="cd02966">
    <property type="entry name" value="TlpA_like_family"/>
    <property type="match status" value="1"/>
</dbReference>
<keyword evidence="3" id="KW-1015">Disulfide bond</keyword>
<dbReference type="InterPro" id="IPR013766">
    <property type="entry name" value="Thioredoxin_domain"/>
</dbReference>
<keyword evidence="2" id="KW-0201">Cytochrome c-type biogenesis</keyword>
<dbReference type="GO" id="GO:0017004">
    <property type="term" value="P:cytochrome complex assembly"/>
    <property type="evidence" value="ECO:0007669"/>
    <property type="project" value="UniProtKB-KW"/>
</dbReference>
<dbReference type="InterPro" id="IPR036249">
    <property type="entry name" value="Thioredoxin-like_sf"/>
</dbReference>